<dbReference type="InterPro" id="IPR035965">
    <property type="entry name" value="PAS-like_dom_sf"/>
</dbReference>
<dbReference type="PROSITE" id="PS50112">
    <property type="entry name" value="PAS"/>
    <property type="match status" value="1"/>
</dbReference>
<protein>
    <submittedName>
        <fullName evidence="2">PAS domain S-box protein</fullName>
    </submittedName>
</protein>
<accession>A0A432V4J6</accession>
<dbReference type="PANTHER" id="PTHR44757:SF2">
    <property type="entry name" value="BIOFILM ARCHITECTURE MAINTENANCE PROTEIN MBAA"/>
    <property type="match status" value="1"/>
</dbReference>
<dbReference type="GO" id="GO:0006355">
    <property type="term" value="P:regulation of DNA-templated transcription"/>
    <property type="evidence" value="ECO:0007669"/>
    <property type="project" value="InterPro"/>
</dbReference>
<dbReference type="CDD" id="cd00130">
    <property type="entry name" value="PAS"/>
    <property type="match status" value="1"/>
</dbReference>
<evidence type="ECO:0000313" key="2">
    <source>
        <dbReference type="EMBL" id="RUM97144.1"/>
    </source>
</evidence>
<dbReference type="Pfam" id="PF00989">
    <property type="entry name" value="PAS"/>
    <property type="match status" value="1"/>
</dbReference>
<dbReference type="PANTHER" id="PTHR44757">
    <property type="entry name" value="DIGUANYLATE CYCLASE DGCP"/>
    <property type="match status" value="1"/>
</dbReference>
<dbReference type="Gene3D" id="3.30.450.20">
    <property type="entry name" value="PAS domain"/>
    <property type="match status" value="1"/>
</dbReference>
<dbReference type="NCBIfam" id="TIGR00229">
    <property type="entry name" value="sensory_box"/>
    <property type="match status" value="1"/>
</dbReference>
<dbReference type="InterPro" id="IPR013767">
    <property type="entry name" value="PAS_fold"/>
</dbReference>
<dbReference type="InterPro" id="IPR000014">
    <property type="entry name" value="PAS"/>
</dbReference>
<keyword evidence="3" id="KW-1185">Reference proteome</keyword>
<dbReference type="OrthoDB" id="341208at2"/>
<feature type="domain" description="PAS" evidence="1">
    <location>
        <begin position="18"/>
        <end position="88"/>
    </location>
</feature>
<dbReference type="RefSeq" id="WP_128627317.1">
    <property type="nucleotide sequence ID" value="NZ_RKST01000014.1"/>
</dbReference>
<dbReference type="EMBL" id="RKST01000014">
    <property type="protein sequence ID" value="RUM97144.1"/>
    <property type="molecule type" value="Genomic_DNA"/>
</dbReference>
<reference evidence="2 3" key="1">
    <citation type="submission" date="2018-11" db="EMBL/GenBank/DDBJ databases">
        <title>Pseudaminobacter arsenicus sp. nov., an arsenic-resistant bacterium isolated from arsenic-rich aquifers.</title>
        <authorList>
            <person name="Mu Y."/>
        </authorList>
    </citation>
    <scope>NUCLEOTIDE SEQUENCE [LARGE SCALE GENOMIC DNA]</scope>
    <source>
        <strain evidence="2 3">CB3</strain>
    </source>
</reference>
<sequence length="158" mass="17065">MTDESSRPANVSTTPLTREEIATGILDSAANAIVVSDQTGTIVLWNAGAERVFGFAEHEALGKSLDIIIPEPLRARHWEGYRQTMRSGTSRYGAGDVLSVPGLHKDGHRISVEFTITLLVGAGAEIRGMVAVMTDVTKRFEELKSLRKKLTSQALSSA</sequence>
<gene>
    <name evidence="2" type="ORF">EET67_14900</name>
</gene>
<evidence type="ECO:0000313" key="3">
    <source>
        <dbReference type="Proteomes" id="UP000281647"/>
    </source>
</evidence>
<dbReference type="InterPro" id="IPR052155">
    <property type="entry name" value="Biofilm_reg_signaling"/>
</dbReference>
<dbReference type="Proteomes" id="UP000281647">
    <property type="component" value="Unassembled WGS sequence"/>
</dbReference>
<comment type="caution">
    <text evidence="2">The sequence shown here is derived from an EMBL/GenBank/DDBJ whole genome shotgun (WGS) entry which is preliminary data.</text>
</comment>
<dbReference type="SMART" id="SM00091">
    <property type="entry name" value="PAS"/>
    <property type="match status" value="1"/>
</dbReference>
<dbReference type="SUPFAM" id="SSF55785">
    <property type="entry name" value="PYP-like sensor domain (PAS domain)"/>
    <property type="match status" value="1"/>
</dbReference>
<name>A0A432V4J6_9HYPH</name>
<evidence type="ECO:0000259" key="1">
    <source>
        <dbReference type="PROSITE" id="PS50112"/>
    </source>
</evidence>
<dbReference type="AlphaFoldDB" id="A0A432V4J6"/>
<organism evidence="2 3">
    <name type="scientific">Borborobacter arsenicus</name>
    <dbReference type="NCBI Taxonomy" id="1851146"/>
    <lineage>
        <taxon>Bacteria</taxon>
        <taxon>Pseudomonadati</taxon>
        <taxon>Pseudomonadota</taxon>
        <taxon>Alphaproteobacteria</taxon>
        <taxon>Hyphomicrobiales</taxon>
        <taxon>Phyllobacteriaceae</taxon>
        <taxon>Borborobacter</taxon>
    </lineage>
</organism>
<proteinExistence type="predicted"/>